<dbReference type="PANTHER" id="PTHR22946:SF9">
    <property type="entry name" value="POLYKETIDE TRANSFERASE AF380"/>
    <property type="match status" value="1"/>
</dbReference>
<evidence type="ECO:0000259" key="2">
    <source>
        <dbReference type="Pfam" id="PF01738"/>
    </source>
</evidence>
<organism evidence="3">
    <name type="scientific">marine metagenome</name>
    <dbReference type="NCBI Taxonomy" id="408172"/>
    <lineage>
        <taxon>unclassified sequences</taxon>
        <taxon>metagenomes</taxon>
        <taxon>ecological metagenomes</taxon>
    </lineage>
</organism>
<dbReference type="GO" id="GO:0016788">
    <property type="term" value="F:hydrolase activity, acting on ester bonds"/>
    <property type="evidence" value="ECO:0007669"/>
    <property type="project" value="UniProtKB-ARBA"/>
</dbReference>
<feature type="domain" description="Dienelactone hydrolase" evidence="2">
    <location>
        <begin position="45"/>
        <end position="238"/>
    </location>
</feature>
<name>A0A382SZZ8_9ZZZZ</name>
<dbReference type="AlphaFoldDB" id="A0A382SZZ8"/>
<dbReference type="InterPro" id="IPR029058">
    <property type="entry name" value="AB_hydrolase_fold"/>
</dbReference>
<protein>
    <recommendedName>
        <fullName evidence="2">Dienelactone hydrolase domain-containing protein</fullName>
    </recommendedName>
</protein>
<dbReference type="Gene3D" id="3.40.50.1820">
    <property type="entry name" value="alpha/beta hydrolase"/>
    <property type="match status" value="1"/>
</dbReference>
<feature type="non-terminal residue" evidence="3">
    <location>
        <position position="306"/>
    </location>
</feature>
<dbReference type="InterPro" id="IPR050261">
    <property type="entry name" value="FrsA_esterase"/>
</dbReference>
<evidence type="ECO:0000256" key="1">
    <source>
        <dbReference type="ARBA" id="ARBA00022801"/>
    </source>
</evidence>
<evidence type="ECO:0000313" key="3">
    <source>
        <dbReference type="EMBL" id="SVD14748.1"/>
    </source>
</evidence>
<dbReference type="InterPro" id="IPR002925">
    <property type="entry name" value="Dienelactn_hydro"/>
</dbReference>
<dbReference type="EMBL" id="UINC01132430">
    <property type="protein sequence ID" value="SVD14748.1"/>
    <property type="molecule type" value="Genomic_DNA"/>
</dbReference>
<feature type="non-terminal residue" evidence="3">
    <location>
        <position position="1"/>
    </location>
</feature>
<keyword evidence="1" id="KW-0378">Hydrolase</keyword>
<reference evidence="3" key="1">
    <citation type="submission" date="2018-05" db="EMBL/GenBank/DDBJ databases">
        <authorList>
            <person name="Lanie J.A."/>
            <person name="Ng W.-L."/>
            <person name="Kazmierczak K.M."/>
            <person name="Andrzejewski T.M."/>
            <person name="Davidsen T.M."/>
            <person name="Wayne K.J."/>
            <person name="Tettelin H."/>
            <person name="Glass J.I."/>
            <person name="Rusch D."/>
            <person name="Podicherti R."/>
            <person name="Tsui H.-C.T."/>
            <person name="Winkler M.E."/>
        </authorList>
    </citation>
    <scope>NUCLEOTIDE SEQUENCE</scope>
</reference>
<dbReference type="Pfam" id="PF01738">
    <property type="entry name" value="DLH"/>
    <property type="match status" value="1"/>
</dbReference>
<dbReference type="SUPFAM" id="SSF53474">
    <property type="entry name" value="alpha/beta-Hydrolases"/>
    <property type="match status" value="1"/>
</dbReference>
<sequence>QEERWIEQEVDYAGVFGENVEILSRNPKNYFQAITDINNCETVTIDGKLFIPKTNNPLPLVVIVPGSLGVGPNHKAHAETLVSEGYGVFLLDPFGARSVESTVENQTQYSFAASGYDLLATYQTLCEHPLIDAEKIAAQGHSRGGSAVLMASMRHFADPVIGKGNGFAAIYSVYPWCGHQFKNSQTGTTQVRAIVGEIDNWVSIKQIETQIEAINENGGESTMLIVEGAHHSFDRHEPVHTIPTARVAPEAPITFLEDDGAMIDPQTQQANPDLIDYDIFVYAMKQGYGRLGADLGGIGDQPEIFK</sequence>
<accession>A0A382SZZ8</accession>
<gene>
    <name evidence="3" type="ORF">METZ01_LOCUS367602</name>
</gene>
<dbReference type="PANTHER" id="PTHR22946">
    <property type="entry name" value="DIENELACTONE HYDROLASE DOMAIN-CONTAINING PROTEIN-RELATED"/>
    <property type="match status" value="1"/>
</dbReference>
<proteinExistence type="predicted"/>